<feature type="region of interest" description="Disordered" evidence="5">
    <location>
        <begin position="1"/>
        <end position="32"/>
    </location>
</feature>
<organism evidence="7 8">
    <name type="scientific">Heterodera trifolii</name>
    <dbReference type="NCBI Taxonomy" id="157864"/>
    <lineage>
        <taxon>Eukaryota</taxon>
        <taxon>Metazoa</taxon>
        <taxon>Ecdysozoa</taxon>
        <taxon>Nematoda</taxon>
        <taxon>Chromadorea</taxon>
        <taxon>Rhabditida</taxon>
        <taxon>Tylenchina</taxon>
        <taxon>Tylenchomorpha</taxon>
        <taxon>Tylenchoidea</taxon>
        <taxon>Heteroderidae</taxon>
        <taxon>Heteroderinae</taxon>
        <taxon>Heterodera</taxon>
    </lineage>
</organism>
<proteinExistence type="inferred from homology"/>
<dbReference type="Gene3D" id="3.10.110.10">
    <property type="entry name" value="Ubiquitin Conjugating Enzyme"/>
    <property type="match status" value="1"/>
</dbReference>
<sequence length="281" mass="31289">MPSGRSRLGSAAKGQHKKVARTNTERGGAIGSINKGTKVLTVKEATKQQMPMGNGNGNGILLPHKCRERPPPTSVFVRATFLCCPFAAEPRRLRPDGIRCANGTDRHQQIKRPQSKSQACSYGPVRSASAKLGLQQRIPCLIFKWYILINGPPETPYAGYQFRAVLEFPASFPHYPPTMTFHTDILHPNIFTSGKVCISILHPPGNDPFGIEHASERWNRNRSVESILVSVQQLMARPNFDSPANVDAAILFRNNEAQYWEEVRRRVQTSARPSQAPAQRQ</sequence>
<evidence type="ECO:0000313" key="7">
    <source>
        <dbReference type="EMBL" id="KAL3111024.1"/>
    </source>
</evidence>
<dbReference type="InterPro" id="IPR016135">
    <property type="entry name" value="UBQ-conjugating_enzyme/RWD"/>
</dbReference>
<name>A0ABD2L992_9BILA</name>
<accession>A0ABD2L992</accession>
<reference evidence="7 8" key="1">
    <citation type="submission" date="2024-10" db="EMBL/GenBank/DDBJ databases">
        <authorList>
            <person name="Kim D."/>
        </authorList>
    </citation>
    <scope>NUCLEOTIDE SEQUENCE [LARGE SCALE GENOMIC DNA]</scope>
    <source>
        <strain evidence="7">BH-2024</strain>
    </source>
</reference>
<dbReference type="SUPFAM" id="SSF54495">
    <property type="entry name" value="UBC-like"/>
    <property type="match status" value="1"/>
</dbReference>
<dbReference type="GO" id="GO:0016740">
    <property type="term" value="F:transferase activity"/>
    <property type="evidence" value="ECO:0007669"/>
    <property type="project" value="UniProtKB-KW"/>
</dbReference>
<dbReference type="SMART" id="SM00212">
    <property type="entry name" value="UBCc"/>
    <property type="match status" value="1"/>
</dbReference>
<dbReference type="Proteomes" id="UP001620626">
    <property type="component" value="Unassembled WGS sequence"/>
</dbReference>
<feature type="domain" description="UBC core" evidence="6">
    <location>
        <begin position="108"/>
        <end position="272"/>
    </location>
</feature>
<dbReference type="GO" id="GO:0032446">
    <property type="term" value="P:protein modification by small protein conjugation"/>
    <property type="evidence" value="ECO:0007669"/>
    <property type="project" value="UniProtKB-ARBA"/>
</dbReference>
<gene>
    <name evidence="7" type="ORF">niasHT_012406</name>
</gene>
<evidence type="ECO:0000256" key="5">
    <source>
        <dbReference type="SAM" id="MobiDB-lite"/>
    </source>
</evidence>
<evidence type="ECO:0000256" key="1">
    <source>
        <dbReference type="ARBA" id="ARBA00022679"/>
    </source>
</evidence>
<evidence type="ECO:0000256" key="4">
    <source>
        <dbReference type="RuleBase" id="RU362109"/>
    </source>
</evidence>
<keyword evidence="1" id="KW-0808">Transferase</keyword>
<dbReference type="PROSITE" id="PS50127">
    <property type="entry name" value="UBC_2"/>
    <property type="match status" value="1"/>
</dbReference>
<dbReference type="GO" id="GO:0005524">
    <property type="term" value="F:ATP binding"/>
    <property type="evidence" value="ECO:0007669"/>
    <property type="project" value="UniProtKB-UniRule"/>
</dbReference>
<dbReference type="InterPro" id="IPR000608">
    <property type="entry name" value="UBC"/>
</dbReference>
<evidence type="ECO:0000256" key="2">
    <source>
        <dbReference type="ARBA" id="ARBA00022786"/>
    </source>
</evidence>
<dbReference type="EMBL" id="JBICBT010000524">
    <property type="protein sequence ID" value="KAL3111024.1"/>
    <property type="molecule type" value="Genomic_DNA"/>
</dbReference>
<evidence type="ECO:0000259" key="6">
    <source>
        <dbReference type="PROSITE" id="PS50127"/>
    </source>
</evidence>
<keyword evidence="2 4" id="KW-0833">Ubl conjugation pathway</keyword>
<keyword evidence="8" id="KW-1185">Reference proteome</keyword>
<dbReference type="InterPro" id="IPR023313">
    <property type="entry name" value="UBQ-conjugating_AS"/>
</dbReference>
<dbReference type="PANTHER" id="PTHR24067">
    <property type="entry name" value="UBIQUITIN-CONJUGATING ENZYME E2"/>
    <property type="match status" value="1"/>
</dbReference>
<protein>
    <recommendedName>
        <fullName evidence="6">UBC core domain-containing protein</fullName>
    </recommendedName>
</protein>
<feature type="active site" description="Glycyl thioester intermediate" evidence="3">
    <location>
        <position position="197"/>
    </location>
</feature>
<evidence type="ECO:0000313" key="8">
    <source>
        <dbReference type="Proteomes" id="UP001620626"/>
    </source>
</evidence>
<dbReference type="InterPro" id="IPR050113">
    <property type="entry name" value="Ub_conjugating_enzyme"/>
</dbReference>
<dbReference type="PROSITE" id="PS00183">
    <property type="entry name" value="UBC_1"/>
    <property type="match status" value="1"/>
</dbReference>
<dbReference type="AlphaFoldDB" id="A0ABD2L992"/>
<keyword evidence="4" id="KW-0547">Nucleotide-binding</keyword>
<evidence type="ECO:0000256" key="3">
    <source>
        <dbReference type="PROSITE-ProRule" id="PRU10133"/>
    </source>
</evidence>
<keyword evidence="4" id="KW-0067">ATP-binding</keyword>
<dbReference type="Pfam" id="PF00179">
    <property type="entry name" value="UQ_con"/>
    <property type="match status" value="1"/>
</dbReference>
<comment type="similarity">
    <text evidence="4">Belongs to the ubiquitin-conjugating enzyme family.</text>
</comment>
<comment type="caution">
    <text evidence="7">The sequence shown here is derived from an EMBL/GenBank/DDBJ whole genome shotgun (WGS) entry which is preliminary data.</text>
</comment>